<reference evidence="2" key="2">
    <citation type="journal article" date="2019" name="IMA Fungus">
        <title>Genome sequencing and comparison of five Tilletia species to identify candidate genes for the detection of regulated species infecting wheat.</title>
        <authorList>
            <person name="Nguyen H.D.T."/>
            <person name="Sultana T."/>
            <person name="Kesanakurti P."/>
            <person name="Hambleton S."/>
        </authorList>
    </citation>
    <scope>NUCLEOTIDE SEQUENCE</scope>
    <source>
        <strain evidence="2">DAOMC 236426</strain>
    </source>
</reference>
<comment type="caution">
    <text evidence="2">The sequence shown here is derived from an EMBL/GenBank/DDBJ whole genome shotgun (WGS) entry which is preliminary data.</text>
</comment>
<sequence>MMKQQLIISPGAQDWPRRKTNPDRSTSIGTGCSPQLSTPTSGSPPQPRAQSASPTFPAHALLRSLRWLPPLGLSSASKTSPDRDSFTTVDRRHEPATTSTANEQYGPATIVATSSSDKVVRRGRDRPLRVRRRLEDSSFWRTCRCLPSLSPEYGIALRKIANLYNEPDTESQAFNSCSYFPISLQCPPLRPTTLLPVRLASIPTLRTATGRLLAPTALASTGTAKSNSTQDSRGAGSRSDSSPTRRLRKRTSARTRRRRDPDNNDDDDAGQGQRRGDDDESDDDSNDNGSGSGGGSGKLARADQARTLSPQLSSASASGARSLPPRPGTTSASASAPGFSSGHSALTLPPRPRPRGRRSKEGQAKQNARRQLWLRYVALNN</sequence>
<gene>
    <name evidence="2" type="ORF">A4X06_0g6621</name>
</gene>
<feature type="region of interest" description="Disordered" evidence="1">
    <location>
        <begin position="1"/>
        <end position="55"/>
    </location>
</feature>
<evidence type="ECO:0000313" key="2">
    <source>
        <dbReference type="EMBL" id="KAE8242998.1"/>
    </source>
</evidence>
<evidence type="ECO:0000256" key="1">
    <source>
        <dbReference type="SAM" id="MobiDB-lite"/>
    </source>
</evidence>
<feature type="compositionally biased region" description="Low complexity" evidence="1">
    <location>
        <begin position="312"/>
        <end position="345"/>
    </location>
</feature>
<feature type="region of interest" description="Disordered" evidence="1">
    <location>
        <begin position="72"/>
        <end position="100"/>
    </location>
</feature>
<protein>
    <submittedName>
        <fullName evidence="2">Uncharacterized protein</fullName>
    </submittedName>
</protein>
<accession>A0A8X7MPA9</accession>
<feature type="compositionally biased region" description="Basic residues" evidence="1">
    <location>
        <begin position="245"/>
        <end position="258"/>
    </location>
</feature>
<organism evidence="2 3">
    <name type="scientific">Tilletia controversa</name>
    <name type="common">dwarf bunt fungus</name>
    <dbReference type="NCBI Taxonomy" id="13291"/>
    <lineage>
        <taxon>Eukaryota</taxon>
        <taxon>Fungi</taxon>
        <taxon>Dikarya</taxon>
        <taxon>Basidiomycota</taxon>
        <taxon>Ustilaginomycotina</taxon>
        <taxon>Exobasidiomycetes</taxon>
        <taxon>Tilletiales</taxon>
        <taxon>Tilletiaceae</taxon>
        <taxon>Tilletia</taxon>
    </lineage>
</organism>
<keyword evidence="3" id="KW-1185">Reference proteome</keyword>
<reference evidence="2" key="1">
    <citation type="submission" date="2016-04" db="EMBL/GenBank/DDBJ databases">
        <authorList>
            <person name="Nguyen H.D."/>
            <person name="Samba Siva P."/>
            <person name="Cullis J."/>
            <person name="Levesque C.A."/>
            <person name="Hambleton S."/>
        </authorList>
    </citation>
    <scope>NUCLEOTIDE SEQUENCE</scope>
    <source>
        <strain evidence="2">DAOMC 236426</strain>
    </source>
</reference>
<evidence type="ECO:0000313" key="3">
    <source>
        <dbReference type="Proteomes" id="UP000077684"/>
    </source>
</evidence>
<dbReference type="AlphaFoldDB" id="A0A8X7MPA9"/>
<name>A0A8X7MPA9_9BASI</name>
<proteinExistence type="predicted"/>
<dbReference type="EMBL" id="LWDE02000987">
    <property type="protein sequence ID" value="KAE8242998.1"/>
    <property type="molecule type" value="Genomic_DNA"/>
</dbReference>
<feature type="compositionally biased region" description="Polar residues" evidence="1">
    <location>
        <begin position="218"/>
        <end position="230"/>
    </location>
</feature>
<feature type="compositionally biased region" description="Polar residues" evidence="1">
    <location>
        <begin position="23"/>
        <end position="40"/>
    </location>
</feature>
<feature type="compositionally biased region" description="Basic and acidic residues" evidence="1">
    <location>
        <begin position="80"/>
        <end position="95"/>
    </location>
</feature>
<feature type="region of interest" description="Disordered" evidence="1">
    <location>
        <begin position="216"/>
        <end position="369"/>
    </location>
</feature>
<dbReference type="Proteomes" id="UP000077684">
    <property type="component" value="Unassembled WGS sequence"/>
</dbReference>
<feature type="compositionally biased region" description="Low complexity" evidence="1">
    <location>
        <begin position="231"/>
        <end position="242"/>
    </location>
</feature>